<protein>
    <recommendedName>
        <fullName evidence="3">DUF1574 domain-containing protein</fullName>
    </recommendedName>
</protein>
<dbReference type="SUPFAM" id="SSF52266">
    <property type="entry name" value="SGNH hydrolase"/>
    <property type="match status" value="1"/>
</dbReference>
<evidence type="ECO:0000313" key="1">
    <source>
        <dbReference type="EMBL" id="BCQ35737.1"/>
    </source>
</evidence>
<dbReference type="Proteomes" id="UP000677515">
    <property type="component" value="Chromosome"/>
</dbReference>
<accession>A0ABN6DRG7</accession>
<name>A0ABN6DRG7_ERWRD</name>
<dbReference type="EMBL" id="AP024329">
    <property type="protein sequence ID" value="BCQ35737.1"/>
    <property type="molecule type" value="Genomic_DNA"/>
</dbReference>
<sequence>MHPESTFLSQFKSISQLLIAEPREKINQLAILLSENNAFLDESNETIDMINALSETIENDFSDTSLQLLQKSLFLFWRKLIVSKKMDIFFFGHQTNATFFFELLDKENAGNLFYIDVNPGESISTESFSQPLLTSTHPVIIYDHGAEAVKNLDEVRDALLIADFQQVMMLKALPFSDSDDVFISFLQHKHNQTVMKKPPTLIMGNSYGYYAYPHSCLNKSVNLSMHSLDIRQAQTMLSHYAESKKLKTVVLTFGYFDIFYELYKTRMQENIRVVHIVSHYNHKNNILPYDSIATDFLHASDEALLAHFLPMVRNSERLANFNLKLDDAATLGSISANLEEHIKGASSLPQAVFEETSKSRAALHNKSYKYKKSKEVNAKIISEMCALAKDKGIRIHYVIPPFPDAYLQSLEPRMIEENRAFLKSLESYHFNFHDFNEDKSFNRTDFRDGDHLNYHGAVKLVKTLKKRGVLL</sequence>
<reference evidence="1 2" key="1">
    <citation type="submission" date="2021-01" db="EMBL/GenBank/DDBJ databases">
        <title>Complete genome sequence of Erwinia rhapontici MAFF 311153.</title>
        <authorList>
            <person name="Morohoshi T."/>
            <person name="Someya N."/>
        </authorList>
    </citation>
    <scope>NUCLEOTIDE SEQUENCE [LARGE SCALE GENOMIC DNA]</scope>
    <source>
        <strain evidence="1 2">MAFF 311153</strain>
    </source>
</reference>
<gene>
    <name evidence="1" type="ORF">ERHA53_30800</name>
</gene>
<evidence type="ECO:0008006" key="3">
    <source>
        <dbReference type="Google" id="ProtNLM"/>
    </source>
</evidence>
<proteinExistence type="predicted"/>
<organism evidence="1 2">
    <name type="scientific">Erwinia rhapontici</name>
    <name type="common">Pectobacterium rhapontici</name>
    <dbReference type="NCBI Taxonomy" id="55212"/>
    <lineage>
        <taxon>Bacteria</taxon>
        <taxon>Pseudomonadati</taxon>
        <taxon>Pseudomonadota</taxon>
        <taxon>Gammaproteobacteria</taxon>
        <taxon>Enterobacterales</taxon>
        <taxon>Erwiniaceae</taxon>
        <taxon>Erwinia</taxon>
    </lineage>
</organism>
<evidence type="ECO:0000313" key="2">
    <source>
        <dbReference type="Proteomes" id="UP000677515"/>
    </source>
</evidence>
<keyword evidence="2" id="KW-1185">Reference proteome</keyword>